<evidence type="ECO:0000256" key="8">
    <source>
        <dbReference type="ARBA" id="ARBA00023180"/>
    </source>
</evidence>
<dbReference type="Pfam" id="PF07983">
    <property type="entry name" value="X8"/>
    <property type="match status" value="1"/>
</dbReference>
<keyword evidence="11" id="KW-0812">Transmembrane</keyword>
<keyword evidence="6 10" id="KW-0472">Membrane</keyword>
<dbReference type="Pfam" id="PF03198">
    <property type="entry name" value="Glyco_hydro_72"/>
    <property type="match status" value="1"/>
</dbReference>
<dbReference type="Gene3D" id="3.20.20.80">
    <property type="entry name" value="Glycosidases"/>
    <property type="match status" value="1"/>
</dbReference>
<sequence>MRGLLNAVLTVALAVPFVNALPKVSRSGKYLYDASGARFFIKASLFSTSSYRSARFFLVFFVNFVHNAGEQGPYPHASDPRILPASVLLKHRQLTLNSQGIAYQEPGQLPAQTAEGDFPEPTTFTDPLSVADACDRDIPYLKQLGVNTVRVYSVDASADHSHCMSVLSGAGIYTLIDLSLPVNGSITRVGPTWTSNLLNLYLGTIDAFLQYDNVLGFNIGNEIVKDTESTVSAPFIKAAARDVRAYLKSKSSSALVGYSSTDGSGWRDPLAHYLTCESDDTSIDLWGLNNYRWCGDSGSVASSYQESLTAFSDLPVAVYFSEYGCNTVTPRTWTEVPALYGTEMSAVYSGGVAFSYFPTNDAKSFGMVTVDGNTVTTTADFTNLATQLTGVTTITTPAQGSGSAGSVPACPSVSANWLGTTTLPPTPNQAECDCVWKSSPCVFSPQTVNQSALFSELFASGCTLLASNGGSCDAIGQNGTTGVYGEISSCDGPTKLTWLFSQFYLATNNNAQSCSFAGNATVNAASPTTASEVNAAVDACFAATPSVYTPVAPTTTLPPAGASTGTSRPSGSSGSNGAAGLFADRLAIVGVMVATLCMLGGGAMLA</sequence>
<feature type="signal peptide" evidence="10">
    <location>
        <begin position="1"/>
        <end position="20"/>
    </location>
</feature>
<keyword evidence="4 10" id="KW-0336">GPI-anchor</keyword>
<dbReference type="PANTHER" id="PTHR31468:SF2">
    <property type="entry name" value="1,3-BETA-GLUCANOSYLTRANSFERASE GAS1"/>
    <property type="match status" value="1"/>
</dbReference>
<dbReference type="EMBL" id="KN824283">
    <property type="protein sequence ID" value="KIM31108.1"/>
    <property type="molecule type" value="Genomic_DNA"/>
</dbReference>
<evidence type="ECO:0000259" key="12">
    <source>
        <dbReference type="SMART" id="SM00768"/>
    </source>
</evidence>
<evidence type="ECO:0000256" key="1">
    <source>
        <dbReference type="ARBA" id="ARBA00004196"/>
    </source>
</evidence>
<evidence type="ECO:0000313" key="13">
    <source>
        <dbReference type="EMBL" id="KIM31108.1"/>
    </source>
</evidence>
<proteinExistence type="inferred from homology"/>
<evidence type="ECO:0000256" key="7">
    <source>
        <dbReference type="ARBA" id="ARBA00023157"/>
    </source>
</evidence>
<evidence type="ECO:0000256" key="2">
    <source>
        <dbReference type="ARBA" id="ARBA00004589"/>
    </source>
</evidence>
<keyword evidence="9 10" id="KW-0449">Lipoprotein</keyword>
<feature type="transmembrane region" description="Helical" evidence="11">
    <location>
        <begin position="586"/>
        <end position="605"/>
    </location>
</feature>
<keyword evidence="5 10" id="KW-0732">Signal</keyword>
<dbReference type="GO" id="GO:0005886">
    <property type="term" value="C:plasma membrane"/>
    <property type="evidence" value="ECO:0007669"/>
    <property type="project" value="UniProtKB-SubCell"/>
</dbReference>
<accession>A0A0C2WYH7</accession>
<evidence type="ECO:0000256" key="3">
    <source>
        <dbReference type="ARBA" id="ARBA00007528"/>
    </source>
</evidence>
<dbReference type="SMART" id="SM00768">
    <property type="entry name" value="X8"/>
    <property type="match status" value="1"/>
</dbReference>
<dbReference type="AlphaFoldDB" id="A0A0C2WYH7"/>
<evidence type="ECO:0000256" key="9">
    <source>
        <dbReference type="ARBA" id="ARBA00023288"/>
    </source>
</evidence>
<dbReference type="Gene3D" id="1.20.58.1040">
    <property type="match status" value="1"/>
</dbReference>
<comment type="function">
    <text evidence="10">Splits internally a 1,3-beta-glucan molecule and transfers the newly generated reducing end (the donor) to the non-reducing end of another 1,3-beta-glucan molecule (the acceptor) forming a 1,3-beta linkage, resulting in the elongation of 1,3-beta-glucan chains in the cell wall.</text>
</comment>
<gene>
    <name evidence="13" type="ORF">M408DRAFT_21885</name>
</gene>
<dbReference type="Proteomes" id="UP000054097">
    <property type="component" value="Unassembled WGS sequence"/>
</dbReference>
<dbReference type="GO" id="GO:0071970">
    <property type="term" value="P:fungal-type cell wall (1-&gt;3)-beta-D-glucan biosynthetic process"/>
    <property type="evidence" value="ECO:0007669"/>
    <property type="project" value="TreeGrafter"/>
</dbReference>
<dbReference type="OrthoDB" id="421038at2759"/>
<feature type="chain" id="PRO_5005111242" description="1,3-beta-glucanosyltransferase" evidence="10">
    <location>
        <begin position="21"/>
        <end position="606"/>
    </location>
</feature>
<evidence type="ECO:0000256" key="11">
    <source>
        <dbReference type="SAM" id="Phobius"/>
    </source>
</evidence>
<comment type="subcellular location">
    <subcellularLocation>
        <location evidence="1">Cell envelope</location>
    </subcellularLocation>
    <subcellularLocation>
        <location evidence="10">Cell membrane</location>
        <topology evidence="10">Lipid-anchor</topology>
        <topology evidence="10">GPI-anchor</topology>
    </subcellularLocation>
    <subcellularLocation>
        <location evidence="2">Membrane</location>
        <topology evidence="2">Lipid-anchor</topology>
        <topology evidence="2">GPI-anchor</topology>
    </subcellularLocation>
</comment>
<dbReference type="STRING" id="933852.A0A0C2WYH7"/>
<dbReference type="GO" id="GO:0031505">
    <property type="term" value="P:fungal-type cell wall organization"/>
    <property type="evidence" value="ECO:0007669"/>
    <property type="project" value="TreeGrafter"/>
</dbReference>
<evidence type="ECO:0000256" key="5">
    <source>
        <dbReference type="ARBA" id="ARBA00022729"/>
    </source>
</evidence>
<keyword evidence="14" id="KW-1185">Reference proteome</keyword>
<evidence type="ECO:0000256" key="4">
    <source>
        <dbReference type="ARBA" id="ARBA00022622"/>
    </source>
</evidence>
<protein>
    <recommendedName>
        <fullName evidence="10">1,3-beta-glucanosyltransferase</fullName>
        <ecNumber evidence="10">2.4.1.-</ecNumber>
    </recommendedName>
</protein>
<dbReference type="PANTHER" id="PTHR31468">
    <property type="entry name" value="1,3-BETA-GLUCANOSYLTRANSFERASE GAS1"/>
    <property type="match status" value="1"/>
</dbReference>
<organism evidence="13 14">
    <name type="scientific">Serendipita vermifera MAFF 305830</name>
    <dbReference type="NCBI Taxonomy" id="933852"/>
    <lineage>
        <taxon>Eukaryota</taxon>
        <taxon>Fungi</taxon>
        <taxon>Dikarya</taxon>
        <taxon>Basidiomycota</taxon>
        <taxon>Agaricomycotina</taxon>
        <taxon>Agaricomycetes</taxon>
        <taxon>Sebacinales</taxon>
        <taxon>Serendipitaceae</taxon>
        <taxon>Serendipita</taxon>
    </lineage>
</organism>
<dbReference type="GO" id="GO:0098552">
    <property type="term" value="C:side of membrane"/>
    <property type="evidence" value="ECO:0007669"/>
    <property type="project" value="UniProtKB-KW"/>
</dbReference>
<keyword evidence="10" id="KW-0808">Transferase</keyword>
<dbReference type="InterPro" id="IPR017853">
    <property type="entry name" value="GH"/>
</dbReference>
<evidence type="ECO:0000313" key="14">
    <source>
        <dbReference type="Proteomes" id="UP000054097"/>
    </source>
</evidence>
<evidence type="ECO:0000256" key="10">
    <source>
        <dbReference type="RuleBase" id="RU361209"/>
    </source>
</evidence>
<keyword evidence="11" id="KW-1133">Transmembrane helix</keyword>
<dbReference type="InterPro" id="IPR012946">
    <property type="entry name" value="X8"/>
</dbReference>
<dbReference type="InterPro" id="IPR004886">
    <property type="entry name" value="Glucanosyltransferase"/>
</dbReference>
<comment type="similarity">
    <text evidence="3 10">Belongs to the glycosyl hydrolase 72 family.</text>
</comment>
<feature type="domain" description="X8" evidence="12">
    <location>
        <begin position="439"/>
        <end position="533"/>
    </location>
</feature>
<evidence type="ECO:0000256" key="6">
    <source>
        <dbReference type="ARBA" id="ARBA00023136"/>
    </source>
</evidence>
<keyword evidence="7" id="KW-1015">Disulfide bond</keyword>
<keyword evidence="8" id="KW-0325">Glycoprotein</keyword>
<dbReference type="SUPFAM" id="SSF51445">
    <property type="entry name" value="(Trans)glycosidases"/>
    <property type="match status" value="1"/>
</dbReference>
<dbReference type="HOGENOM" id="CLU_021855_2_2_1"/>
<reference evidence="14" key="2">
    <citation type="submission" date="2015-01" db="EMBL/GenBank/DDBJ databases">
        <title>Evolutionary Origins and Diversification of the Mycorrhizal Mutualists.</title>
        <authorList>
            <consortium name="DOE Joint Genome Institute"/>
            <consortium name="Mycorrhizal Genomics Consortium"/>
            <person name="Kohler A."/>
            <person name="Kuo A."/>
            <person name="Nagy L.G."/>
            <person name="Floudas D."/>
            <person name="Copeland A."/>
            <person name="Barry K.W."/>
            <person name="Cichocki N."/>
            <person name="Veneault-Fourrey C."/>
            <person name="LaButti K."/>
            <person name="Lindquist E.A."/>
            <person name="Lipzen A."/>
            <person name="Lundell T."/>
            <person name="Morin E."/>
            <person name="Murat C."/>
            <person name="Riley R."/>
            <person name="Ohm R."/>
            <person name="Sun H."/>
            <person name="Tunlid A."/>
            <person name="Henrissat B."/>
            <person name="Grigoriev I.V."/>
            <person name="Hibbett D.S."/>
            <person name="Martin F."/>
        </authorList>
    </citation>
    <scope>NUCLEOTIDE SEQUENCE [LARGE SCALE GENOMIC DNA]</scope>
    <source>
        <strain evidence="14">MAFF 305830</strain>
    </source>
</reference>
<dbReference type="GO" id="GO:0042124">
    <property type="term" value="F:1,3-beta-glucanosyltransferase activity"/>
    <property type="evidence" value="ECO:0007669"/>
    <property type="project" value="TreeGrafter"/>
</dbReference>
<reference evidence="13 14" key="1">
    <citation type="submission" date="2014-04" db="EMBL/GenBank/DDBJ databases">
        <authorList>
            <consortium name="DOE Joint Genome Institute"/>
            <person name="Kuo A."/>
            <person name="Zuccaro A."/>
            <person name="Kohler A."/>
            <person name="Nagy L.G."/>
            <person name="Floudas D."/>
            <person name="Copeland A."/>
            <person name="Barry K.W."/>
            <person name="Cichocki N."/>
            <person name="Veneault-Fourrey C."/>
            <person name="LaButti K."/>
            <person name="Lindquist E.A."/>
            <person name="Lipzen A."/>
            <person name="Lundell T."/>
            <person name="Morin E."/>
            <person name="Murat C."/>
            <person name="Sun H."/>
            <person name="Tunlid A."/>
            <person name="Henrissat B."/>
            <person name="Grigoriev I.V."/>
            <person name="Hibbett D.S."/>
            <person name="Martin F."/>
            <person name="Nordberg H.P."/>
            <person name="Cantor M.N."/>
            <person name="Hua S.X."/>
        </authorList>
    </citation>
    <scope>NUCLEOTIDE SEQUENCE [LARGE SCALE GENOMIC DNA]</scope>
    <source>
        <strain evidence="13 14">MAFF 305830</strain>
    </source>
</reference>
<name>A0A0C2WYH7_SERVB</name>
<dbReference type="EC" id="2.4.1.-" evidence="10"/>